<proteinExistence type="predicted"/>
<keyword evidence="8" id="KW-1185">Reference proteome</keyword>
<keyword evidence="3" id="KW-0732">Signal</keyword>
<feature type="domain" description="TIR" evidence="6">
    <location>
        <begin position="1"/>
        <end position="57"/>
    </location>
</feature>
<protein>
    <recommendedName>
        <fullName evidence="6">TIR domain-containing protein</fullName>
    </recommendedName>
</protein>
<accession>A0ABN9HP87</accession>
<organism evidence="7 8">
    <name type="scientific">Staurois parvus</name>
    <dbReference type="NCBI Taxonomy" id="386267"/>
    <lineage>
        <taxon>Eukaryota</taxon>
        <taxon>Metazoa</taxon>
        <taxon>Chordata</taxon>
        <taxon>Craniata</taxon>
        <taxon>Vertebrata</taxon>
        <taxon>Euteleostomi</taxon>
        <taxon>Amphibia</taxon>
        <taxon>Batrachia</taxon>
        <taxon>Anura</taxon>
        <taxon>Neobatrachia</taxon>
        <taxon>Ranoidea</taxon>
        <taxon>Ranidae</taxon>
        <taxon>Staurois</taxon>
    </lineage>
</organism>
<sequence length="57" mass="6884">MEWVDKYLLPLETDNTSQLRFCFEERDFEAGLPIPTLTVNSIRRSRKIIFVISHYFF</sequence>
<dbReference type="InterPro" id="IPR035897">
    <property type="entry name" value="Toll_tir_struct_dom_sf"/>
</dbReference>
<keyword evidence="2" id="KW-0812">Transmembrane</keyword>
<evidence type="ECO:0000256" key="3">
    <source>
        <dbReference type="ARBA" id="ARBA00022729"/>
    </source>
</evidence>
<dbReference type="Pfam" id="PF01582">
    <property type="entry name" value="TIR"/>
    <property type="match status" value="1"/>
</dbReference>
<dbReference type="PANTHER" id="PTHR24365:SF524">
    <property type="entry name" value="TOLL-LIKE RECEPTOR 3"/>
    <property type="match status" value="1"/>
</dbReference>
<comment type="caution">
    <text evidence="7">The sequence shown here is derived from an EMBL/GenBank/DDBJ whole genome shotgun (WGS) entry which is preliminary data.</text>
</comment>
<gene>
    <name evidence="7" type="ORF">SPARVUS_LOCUS16354510</name>
</gene>
<evidence type="ECO:0000256" key="2">
    <source>
        <dbReference type="ARBA" id="ARBA00022692"/>
    </source>
</evidence>
<evidence type="ECO:0000313" key="7">
    <source>
        <dbReference type="EMBL" id="CAI9622909.1"/>
    </source>
</evidence>
<dbReference type="InterPro" id="IPR000157">
    <property type="entry name" value="TIR_dom"/>
</dbReference>
<evidence type="ECO:0000256" key="5">
    <source>
        <dbReference type="ARBA" id="ARBA00023136"/>
    </source>
</evidence>
<evidence type="ECO:0000259" key="6">
    <source>
        <dbReference type="PROSITE" id="PS50104"/>
    </source>
</evidence>
<dbReference type="Proteomes" id="UP001162483">
    <property type="component" value="Unassembled WGS sequence"/>
</dbReference>
<dbReference type="PANTHER" id="PTHR24365">
    <property type="entry name" value="TOLL-LIKE RECEPTOR"/>
    <property type="match status" value="1"/>
</dbReference>
<dbReference type="SUPFAM" id="SSF52200">
    <property type="entry name" value="Toll/Interleukin receptor TIR domain"/>
    <property type="match status" value="1"/>
</dbReference>
<comment type="subcellular location">
    <subcellularLocation>
        <location evidence="1">Membrane</location>
    </subcellularLocation>
</comment>
<evidence type="ECO:0000313" key="8">
    <source>
        <dbReference type="Proteomes" id="UP001162483"/>
    </source>
</evidence>
<name>A0ABN9HP87_9NEOB</name>
<keyword evidence="5" id="KW-0472">Membrane</keyword>
<reference evidence="7" key="1">
    <citation type="submission" date="2023-05" db="EMBL/GenBank/DDBJ databases">
        <authorList>
            <person name="Stuckert A."/>
        </authorList>
    </citation>
    <scope>NUCLEOTIDE SEQUENCE</scope>
</reference>
<dbReference type="PROSITE" id="PS50104">
    <property type="entry name" value="TIR"/>
    <property type="match status" value="1"/>
</dbReference>
<evidence type="ECO:0000256" key="4">
    <source>
        <dbReference type="ARBA" id="ARBA00022989"/>
    </source>
</evidence>
<dbReference type="Gene3D" id="3.40.50.10140">
    <property type="entry name" value="Toll/interleukin-1 receptor homology (TIR) domain"/>
    <property type="match status" value="1"/>
</dbReference>
<evidence type="ECO:0000256" key="1">
    <source>
        <dbReference type="ARBA" id="ARBA00004370"/>
    </source>
</evidence>
<dbReference type="EMBL" id="CATNWA010021488">
    <property type="protein sequence ID" value="CAI9622909.1"/>
    <property type="molecule type" value="Genomic_DNA"/>
</dbReference>
<keyword evidence="4" id="KW-1133">Transmembrane helix</keyword>